<dbReference type="RefSeq" id="XP_031861901.1">
    <property type="nucleotide sequence ID" value="XM_032003903.1"/>
</dbReference>
<evidence type="ECO:0000256" key="6">
    <source>
        <dbReference type="ARBA" id="ARBA00023242"/>
    </source>
</evidence>
<feature type="region of interest" description="Disordered" evidence="8">
    <location>
        <begin position="108"/>
        <end position="174"/>
    </location>
</feature>
<evidence type="ECO:0000256" key="4">
    <source>
        <dbReference type="ARBA" id="ARBA00023172"/>
    </source>
</evidence>
<evidence type="ECO:0000256" key="7">
    <source>
        <dbReference type="ARBA" id="ARBA00029496"/>
    </source>
</evidence>
<dbReference type="InterPro" id="IPR018574">
    <property type="entry name" value="Structure-sp_endonuc_su_Slx4"/>
</dbReference>
<reference evidence="9" key="1">
    <citation type="submission" date="2017-08" db="EMBL/GenBank/DDBJ databases">
        <authorList>
            <person name="Cuomo C."/>
            <person name="Billmyre B."/>
            <person name="Heitman J."/>
        </authorList>
    </citation>
    <scope>NUCLEOTIDE SEQUENCE</scope>
    <source>
        <strain evidence="9">CBS 12478</strain>
    </source>
</reference>
<evidence type="ECO:0000256" key="1">
    <source>
        <dbReference type="ARBA" id="ARBA00004123"/>
    </source>
</evidence>
<dbReference type="GO" id="GO:0033557">
    <property type="term" value="C:Slx1-Slx4 complex"/>
    <property type="evidence" value="ECO:0007669"/>
    <property type="project" value="InterPro"/>
</dbReference>
<dbReference type="AlphaFoldDB" id="A0A5M6C1W5"/>
<keyword evidence="6" id="KW-0539">Nucleus</keyword>
<evidence type="ECO:0000256" key="8">
    <source>
        <dbReference type="SAM" id="MobiDB-lite"/>
    </source>
</evidence>
<dbReference type="GO" id="GO:0006310">
    <property type="term" value="P:DNA recombination"/>
    <property type="evidence" value="ECO:0007669"/>
    <property type="project" value="UniProtKB-KW"/>
</dbReference>
<dbReference type="Proteomes" id="UP000322225">
    <property type="component" value="Chromosome 12"/>
</dbReference>
<dbReference type="GO" id="GO:0006281">
    <property type="term" value="P:DNA repair"/>
    <property type="evidence" value="ECO:0007669"/>
    <property type="project" value="UniProtKB-KW"/>
</dbReference>
<feature type="region of interest" description="Disordered" evidence="8">
    <location>
        <begin position="1"/>
        <end position="51"/>
    </location>
</feature>
<dbReference type="EMBL" id="CP144062">
    <property type="protein sequence ID" value="WWD22062.1"/>
    <property type="molecule type" value="Genomic_DNA"/>
</dbReference>
<dbReference type="KEGG" id="ksn:43588030"/>
<keyword evidence="10" id="KW-1185">Reference proteome</keyword>
<organism evidence="9 10">
    <name type="scientific">Kwoniella shandongensis</name>
    <dbReference type="NCBI Taxonomy" id="1734106"/>
    <lineage>
        <taxon>Eukaryota</taxon>
        <taxon>Fungi</taxon>
        <taxon>Dikarya</taxon>
        <taxon>Basidiomycota</taxon>
        <taxon>Agaricomycotina</taxon>
        <taxon>Tremellomycetes</taxon>
        <taxon>Tremellales</taxon>
        <taxon>Cryptococcaceae</taxon>
        <taxon>Kwoniella</taxon>
    </lineage>
</organism>
<dbReference type="GO" id="GO:0006260">
    <property type="term" value="P:DNA replication"/>
    <property type="evidence" value="ECO:0007669"/>
    <property type="project" value="InterPro"/>
</dbReference>
<gene>
    <name evidence="9" type="ORF">CI109_106550</name>
</gene>
<evidence type="ECO:0000313" key="10">
    <source>
        <dbReference type="Proteomes" id="UP000322225"/>
    </source>
</evidence>
<evidence type="ECO:0000256" key="5">
    <source>
        <dbReference type="ARBA" id="ARBA00023204"/>
    </source>
</evidence>
<reference evidence="9" key="2">
    <citation type="submission" date="2024-01" db="EMBL/GenBank/DDBJ databases">
        <title>Comparative genomics of Cryptococcus and Kwoniella reveals pathogenesis evolution and contrasting modes of karyotype evolution via chromosome fusion or intercentromeric recombination.</title>
        <authorList>
            <person name="Coelho M.A."/>
            <person name="David-Palma M."/>
            <person name="Shea T."/>
            <person name="Bowers K."/>
            <person name="McGinley-Smith S."/>
            <person name="Mohammad A.W."/>
            <person name="Gnirke A."/>
            <person name="Yurkov A.M."/>
            <person name="Nowrousian M."/>
            <person name="Sun S."/>
            <person name="Cuomo C.A."/>
            <person name="Heitman J."/>
        </authorList>
    </citation>
    <scope>NUCLEOTIDE SEQUENCE</scope>
    <source>
        <strain evidence="9">CBS 12478</strain>
    </source>
</reference>
<comment type="similarity">
    <text evidence="2">Belongs to the SLX4 family.</text>
</comment>
<accession>A0A5M6C1W5</accession>
<name>A0A5M6C1W5_9TREE</name>
<evidence type="ECO:0000256" key="2">
    <source>
        <dbReference type="ARBA" id="ARBA00006661"/>
    </source>
</evidence>
<keyword evidence="5" id="KW-0234">DNA repair</keyword>
<feature type="region of interest" description="Disordered" evidence="8">
    <location>
        <begin position="64"/>
        <end position="93"/>
    </location>
</feature>
<proteinExistence type="inferred from homology"/>
<dbReference type="OrthoDB" id="5576441at2759"/>
<evidence type="ECO:0000313" key="9">
    <source>
        <dbReference type="EMBL" id="WWD22062.1"/>
    </source>
</evidence>
<dbReference type="Pfam" id="PF09494">
    <property type="entry name" value="Slx4"/>
    <property type="match status" value="1"/>
</dbReference>
<comment type="subcellular location">
    <subcellularLocation>
        <location evidence="1">Nucleus</location>
    </subcellularLocation>
</comment>
<feature type="compositionally biased region" description="Acidic residues" evidence="8">
    <location>
        <begin position="136"/>
        <end position="150"/>
    </location>
</feature>
<dbReference type="GeneID" id="43588030"/>
<sequence>MSITPRADTSLRRRRAPSATPTPTPLPVAGPALASMPIEIVSSSPSDEEADEWVNQNWGDDAVMSWEGGKIGDEEDNGSVSSVAADEAGVDEEEWGREAYLQWGWQGEGEGGYLTVTSGDSEEEEERETIEIQSDHDDDVDEEEEGDQETVEIRSHDGGEEEEEKATLTIESKEQLVGRGMPDYTSWELKKLQKLVTSYGFRTSNDHKSLEKIAVDCWRAIYPPAPVPSIPALFTSKSERPKAKSKTVRTRESSTTSISSAEMPLANIKKKGRKAVSVAKAKEPDYEVVGSSGKVPKSTIETPKGKAIGKGKKKAIQPEEETGVQIEEEVEIVDDLSSRFFDMIKNDKELYIRILRYEPISFDELISKGFAAGIDKLKRGWKKDLKRYLDLQSITYFTEDPTGQRRRH</sequence>
<protein>
    <recommendedName>
        <fullName evidence="7">Structure-specific endonuclease subunit SLX4</fullName>
    </recommendedName>
</protein>
<evidence type="ECO:0000256" key="3">
    <source>
        <dbReference type="ARBA" id="ARBA00022763"/>
    </source>
</evidence>
<keyword evidence="4" id="KW-0233">DNA recombination</keyword>
<keyword evidence="3" id="KW-0227">DNA damage</keyword>